<name>A0AAD1R4Z3_PELCU</name>
<evidence type="ECO:0000313" key="1">
    <source>
        <dbReference type="EMBL" id="CAH2223556.1"/>
    </source>
</evidence>
<dbReference type="Proteomes" id="UP001295444">
    <property type="component" value="Chromosome 01"/>
</dbReference>
<protein>
    <submittedName>
        <fullName evidence="1">Uncharacterized protein</fullName>
    </submittedName>
</protein>
<evidence type="ECO:0000313" key="2">
    <source>
        <dbReference type="Proteomes" id="UP001295444"/>
    </source>
</evidence>
<proteinExistence type="predicted"/>
<accession>A0AAD1R4Z3</accession>
<organism evidence="1 2">
    <name type="scientific">Pelobates cultripes</name>
    <name type="common">Western spadefoot toad</name>
    <dbReference type="NCBI Taxonomy" id="61616"/>
    <lineage>
        <taxon>Eukaryota</taxon>
        <taxon>Metazoa</taxon>
        <taxon>Chordata</taxon>
        <taxon>Craniata</taxon>
        <taxon>Vertebrata</taxon>
        <taxon>Euteleostomi</taxon>
        <taxon>Amphibia</taxon>
        <taxon>Batrachia</taxon>
        <taxon>Anura</taxon>
        <taxon>Pelobatoidea</taxon>
        <taxon>Pelobatidae</taxon>
        <taxon>Pelobates</taxon>
    </lineage>
</organism>
<dbReference type="AlphaFoldDB" id="A0AAD1R4Z3"/>
<dbReference type="EMBL" id="OW240912">
    <property type="protein sequence ID" value="CAH2223556.1"/>
    <property type="molecule type" value="Genomic_DNA"/>
</dbReference>
<sequence length="112" mass="12732">MQRDEQRPEGSRFDPYWNLWPGDHRVGKADNLLSRRCPKAVRGTYKTHYTPWTGGGDPSPPMGGYPYVDRVQREATHAVTPDGDIKMAEIPVHCSFQMKSTSMSSANWTKHL</sequence>
<reference evidence="1" key="1">
    <citation type="submission" date="2022-03" db="EMBL/GenBank/DDBJ databases">
        <authorList>
            <person name="Alioto T."/>
            <person name="Alioto T."/>
            <person name="Gomez Garrido J."/>
        </authorList>
    </citation>
    <scope>NUCLEOTIDE SEQUENCE</scope>
</reference>
<keyword evidence="2" id="KW-1185">Reference proteome</keyword>
<gene>
    <name evidence="1" type="ORF">PECUL_23A060580</name>
</gene>